<dbReference type="AlphaFoldDB" id="A0A8J3GGB1"/>
<proteinExistence type="predicted"/>
<dbReference type="InterPro" id="IPR001638">
    <property type="entry name" value="Solute-binding_3/MltF_N"/>
</dbReference>
<dbReference type="Gene3D" id="3.40.190.10">
    <property type="entry name" value="Periplasmic binding protein-like II"/>
    <property type="match status" value="2"/>
</dbReference>
<dbReference type="PANTHER" id="PTHR35936:SF17">
    <property type="entry name" value="ARGININE-BINDING EXTRACELLULAR PROTEIN ARTP"/>
    <property type="match status" value="1"/>
</dbReference>
<dbReference type="SUPFAM" id="SSF53850">
    <property type="entry name" value="Periplasmic binding protein-like II"/>
    <property type="match status" value="1"/>
</dbReference>
<dbReference type="Pfam" id="PF00497">
    <property type="entry name" value="SBP_bac_3"/>
    <property type="match status" value="1"/>
</dbReference>
<protein>
    <submittedName>
        <fullName evidence="4">Amino acid ABC transporter</fullName>
    </submittedName>
</protein>
<dbReference type="SMART" id="SM00062">
    <property type="entry name" value="PBPb"/>
    <property type="match status" value="1"/>
</dbReference>
<evidence type="ECO:0000313" key="4">
    <source>
        <dbReference type="EMBL" id="GHC71912.1"/>
    </source>
</evidence>
<dbReference type="CDD" id="cd13693">
    <property type="entry name" value="PBP2_polar_AA"/>
    <property type="match status" value="1"/>
</dbReference>
<reference evidence="4" key="2">
    <citation type="submission" date="2020-09" db="EMBL/GenBank/DDBJ databases">
        <authorList>
            <person name="Sun Q."/>
            <person name="Kim S."/>
        </authorList>
    </citation>
    <scope>NUCLEOTIDE SEQUENCE</scope>
    <source>
        <strain evidence="4">KCTC 42097</strain>
    </source>
</reference>
<feature type="domain" description="Solute-binding protein family 3/N-terminal" evidence="3">
    <location>
        <begin position="43"/>
        <end position="267"/>
    </location>
</feature>
<feature type="chain" id="PRO_5035211682" evidence="2">
    <location>
        <begin position="32"/>
        <end position="282"/>
    </location>
</feature>
<sequence length="282" mass="30265">MFFSSTNSFIKVVAGGVALLGVALASGTAQADATLDRIKARGKITAGVILSGAPFGYIDPKSQEQKGLNVDLAKAIAAELGVELETQTVTPPNRVQFLTQGKVDILLANMQWTEERAKTLGYAKTPFDRVGGAAVGRKDSGIKDWSDLKGKVACVSQGSNYTQPLIEEHGAIVKGLPSQPDSLLALKGGNCDVSVHVAPTVGLMLQDRAEEWKDFAIVIPTDLIPSDSVIWFRKDQPDMEAAIDKAIQKLHGTGKMLEIAKANRLLNTSFLEEQQKKYATSQ</sequence>
<name>A0A8J3GGB1_9HYPH</name>
<dbReference type="RefSeq" id="WP_189489791.1">
    <property type="nucleotide sequence ID" value="NZ_BMZO01000006.1"/>
</dbReference>
<organism evidence="4 5">
    <name type="scientific">Limoniibacter endophyticus</name>
    <dbReference type="NCBI Taxonomy" id="1565040"/>
    <lineage>
        <taxon>Bacteria</taxon>
        <taxon>Pseudomonadati</taxon>
        <taxon>Pseudomonadota</taxon>
        <taxon>Alphaproteobacteria</taxon>
        <taxon>Hyphomicrobiales</taxon>
        <taxon>Bartonellaceae</taxon>
        <taxon>Limoniibacter</taxon>
    </lineage>
</organism>
<accession>A0A8J3GGB1</accession>
<reference evidence="4" key="1">
    <citation type="journal article" date="2014" name="Int. J. Syst. Evol. Microbiol.">
        <title>Complete genome sequence of Corynebacterium casei LMG S-19264T (=DSM 44701T), isolated from a smear-ripened cheese.</title>
        <authorList>
            <consortium name="US DOE Joint Genome Institute (JGI-PGF)"/>
            <person name="Walter F."/>
            <person name="Albersmeier A."/>
            <person name="Kalinowski J."/>
            <person name="Ruckert C."/>
        </authorList>
    </citation>
    <scope>NUCLEOTIDE SEQUENCE</scope>
    <source>
        <strain evidence="4">KCTC 42097</strain>
    </source>
</reference>
<gene>
    <name evidence="4" type="ORF">GCM10010136_19230</name>
</gene>
<dbReference type="EMBL" id="BMZO01000006">
    <property type="protein sequence ID" value="GHC71912.1"/>
    <property type="molecule type" value="Genomic_DNA"/>
</dbReference>
<dbReference type="PANTHER" id="PTHR35936">
    <property type="entry name" value="MEMBRANE-BOUND LYTIC MUREIN TRANSGLYCOSYLASE F"/>
    <property type="match status" value="1"/>
</dbReference>
<comment type="caution">
    <text evidence="4">The sequence shown here is derived from an EMBL/GenBank/DDBJ whole genome shotgun (WGS) entry which is preliminary data.</text>
</comment>
<evidence type="ECO:0000256" key="2">
    <source>
        <dbReference type="SAM" id="SignalP"/>
    </source>
</evidence>
<keyword evidence="1 2" id="KW-0732">Signal</keyword>
<keyword evidence="5" id="KW-1185">Reference proteome</keyword>
<evidence type="ECO:0000256" key="1">
    <source>
        <dbReference type="ARBA" id="ARBA00022729"/>
    </source>
</evidence>
<evidence type="ECO:0000313" key="5">
    <source>
        <dbReference type="Proteomes" id="UP000641137"/>
    </source>
</evidence>
<evidence type="ECO:0000259" key="3">
    <source>
        <dbReference type="SMART" id="SM00062"/>
    </source>
</evidence>
<feature type="signal peptide" evidence="2">
    <location>
        <begin position="1"/>
        <end position="31"/>
    </location>
</feature>
<dbReference type="Proteomes" id="UP000641137">
    <property type="component" value="Unassembled WGS sequence"/>
</dbReference>